<dbReference type="InterPro" id="IPR002018">
    <property type="entry name" value="CarbesteraseB"/>
</dbReference>
<keyword evidence="5" id="KW-0732">Signal</keyword>
<dbReference type="Gene3D" id="3.40.50.1820">
    <property type="entry name" value="alpha/beta hydrolase"/>
    <property type="match status" value="1"/>
</dbReference>
<evidence type="ECO:0000256" key="2">
    <source>
        <dbReference type="ARBA" id="ARBA00023180"/>
    </source>
</evidence>
<dbReference type="OrthoDB" id="3200163at2759"/>
<evidence type="ECO:0000313" key="8">
    <source>
        <dbReference type="Proteomes" id="UP001153620"/>
    </source>
</evidence>
<reference evidence="7" key="1">
    <citation type="submission" date="2022-01" db="EMBL/GenBank/DDBJ databases">
        <authorList>
            <person name="King R."/>
        </authorList>
    </citation>
    <scope>NUCLEOTIDE SEQUENCE</scope>
</reference>
<protein>
    <recommendedName>
        <fullName evidence="6">Carboxylesterase type B domain-containing protein</fullName>
    </recommendedName>
</protein>
<name>A0A9N9RTZ9_9DIPT</name>
<feature type="region of interest" description="Disordered" evidence="3">
    <location>
        <begin position="1233"/>
        <end position="1268"/>
    </location>
</feature>
<evidence type="ECO:0000256" key="4">
    <source>
        <dbReference type="SAM" id="Phobius"/>
    </source>
</evidence>
<feature type="compositionally biased region" description="Basic and acidic residues" evidence="3">
    <location>
        <begin position="1250"/>
        <end position="1259"/>
    </location>
</feature>
<gene>
    <name evidence="7" type="ORF">CHIRRI_LOCUS7897</name>
</gene>
<keyword evidence="4" id="KW-0472">Membrane</keyword>
<dbReference type="SUPFAM" id="SSF53474">
    <property type="entry name" value="alpha/beta-Hydrolases"/>
    <property type="match status" value="1"/>
</dbReference>
<evidence type="ECO:0000259" key="6">
    <source>
        <dbReference type="Pfam" id="PF00135"/>
    </source>
</evidence>
<feature type="region of interest" description="Disordered" evidence="3">
    <location>
        <begin position="1304"/>
        <end position="1344"/>
    </location>
</feature>
<evidence type="ECO:0000256" key="3">
    <source>
        <dbReference type="SAM" id="MobiDB-lite"/>
    </source>
</evidence>
<feature type="chain" id="PRO_5040214490" description="Carboxylesterase type B domain-containing protein" evidence="5">
    <location>
        <begin position="21"/>
        <end position="1344"/>
    </location>
</feature>
<keyword evidence="4" id="KW-0812">Transmembrane</keyword>
<keyword evidence="4" id="KW-1133">Transmembrane helix</keyword>
<evidence type="ECO:0000313" key="7">
    <source>
        <dbReference type="EMBL" id="CAG9805020.1"/>
    </source>
</evidence>
<sequence length="1344" mass="152066">MKFFLSNVAIIVIFFIISNSNIICTEKFHNDSIPAAASHDSYTSHTSNENISFPHLILSMLLSHTQNDVLLADAGDERATDAKLFQKRSSSSFLPPSSASSHGSGYQSSSNRNYFRDLLARNNDGNLDNENVLESSYSSYRPNRKQSEIHSGMPFRYTREVQVKQGRLVGIVREMTTQSRLKNVDQFLGIPYAEAPVGSGRFMPPSSPLPWQGIKYANKLENVCPQKLPNLADSGGYNKGRYDQIKKIMPFLKSESEDCLYLNLYVTSFDDSSPQLRNYPVIVFLHESFEWNSGNPYDGSILASYGQVIVITLNYRLGALGFLKPGLNDQTVANFGLLDIIAALQWIKENIESFGGNKNSVTLLGYNHGAIFANFLMISPVAKGLFHRTILMSGSALADWALNYNPQQITLQVARKLNCPIEDTQLGDCLRAKSYREIMNVSVTAPEFTTIFGPIVDGLVVPSDPHQVMAHSESFGQFDLLLGMSELESFNILGRDAINNGIAQVDRDHNIRKYLANRFDKRLEVAFLSTLKEYSNTFLKSKSMSFHDHRDMLLEILSDARVTAPLIQTGIYLSRRNPKCYMYVFAHNAEAGEHATISQSIHGEDLPFVFGAPLGNAGPFQTSYNAEERLLSEAVMRYFSNFAKTGNPTHPWNRRFYNLNPIDWDKYDVDWQEFNEINQNYLHLSTQPIVSQRYRHKYTKYWNDGLIETMRNANSQFGAINNNNNNYGKISSGPATPKILSSMPTGQVISMYPIKVEIENPPTEDPIRELMYRLQHNKDPQYAMSTRGQTYGSAFTSTATESINYEQISSDRNDIFPTEATTMYLLISIIVTFLLINLVGLFVYLYRRHKRLNRKYDNKNIFDAVSDDKRSKFNDTDDSFILDILRKSSNNTYESVKRHSPINGYAINRQTSTSTVDTHSKVNDWISNEITNYSPRLNGILHSQQSSFTSGSEKKKVSVAIDATPQARSNSILRQEPIELTKLKSLDYAGKIICQEVDMDVTMIDEIPFRKIYNNDSIDERNESDSSSCSCSTFSHCEECVNDINRQHSMEPMRMPYHLMHGNPQEEIMTSFIDVPLPMHNNINVTCRDSPVLSGTPLSPEESLKAIQKMNCPKVLPNYPDNVQLNDVTKRRSLQVPPQYYQIHDDNNGNTWDMYDNRQSSFTRPEPPPRLSSTLGRRQSRNEDRSSYFMTKPLKAEEPPPSMESLIPIETTQSTLIVGPIIPKSENIYMTMQRKKSISRQNSTSSSSYDDNKPQHDESSNYVSCDVDVDNNKKDEKFDEAPLYAEIIKNSRVQTPQDGIYSITTNASCGNKHLERKSSANSQESNSSTSSSSESSTGTIKKIN</sequence>
<keyword evidence="2" id="KW-0325">Glycoprotein</keyword>
<accession>A0A9N9RTZ9</accession>
<feature type="signal peptide" evidence="5">
    <location>
        <begin position="1"/>
        <end position="20"/>
    </location>
</feature>
<dbReference type="Pfam" id="PF00135">
    <property type="entry name" value="COesterase"/>
    <property type="match status" value="1"/>
</dbReference>
<feature type="compositionally biased region" description="Low complexity" evidence="3">
    <location>
        <begin position="1319"/>
        <end position="1337"/>
    </location>
</feature>
<keyword evidence="8" id="KW-1185">Reference proteome</keyword>
<feature type="domain" description="Carboxylesterase type B" evidence="6">
    <location>
        <begin position="159"/>
        <end position="702"/>
    </location>
</feature>
<dbReference type="EMBL" id="OU895878">
    <property type="protein sequence ID" value="CAG9805020.1"/>
    <property type="molecule type" value="Genomic_DNA"/>
</dbReference>
<evidence type="ECO:0000256" key="5">
    <source>
        <dbReference type="SAM" id="SignalP"/>
    </source>
</evidence>
<proteinExistence type="inferred from homology"/>
<dbReference type="InterPro" id="IPR029058">
    <property type="entry name" value="AB_hydrolase_fold"/>
</dbReference>
<comment type="similarity">
    <text evidence="1">Belongs to the type-B carboxylesterase/lipase family.</text>
</comment>
<feature type="transmembrane region" description="Helical" evidence="4">
    <location>
        <begin position="823"/>
        <end position="846"/>
    </location>
</feature>
<reference evidence="7" key="2">
    <citation type="submission" date="2022-10" db="EMBL/GenBank/DDBJ databases">
        <authorList>
            <consortium name="ENA_rothamsted_submissions"/>
            <consortium name="culmorum"/>
            <person name="King R."/>
        </authorList>
    </citation>
    <scope>NUCLEOTIDE SEQUENCE</scope>
</reference>
<organism evidence="7 8">
    <name type="scientific">Chironomus riparius</name>
    <dbReference type="NCBI Taxonomy" id="315576"/>
    <lineage>
        <taxon>Eukaryota</taxon>
        <taxon>Metazoa</taxon>
        <taxon>Ecdysozoa</taxon>
        <taxon>Arthropoda</taxon>
        <taxon>Hexapoda</taxon>
        <taxon>Insecta</taxon>
        <taxon>Pterygota</taxon>
        <taxon>Neoptera</taxon>
        <taxon>Endopterygota</taxon>
        <taxon>Diptera</taxon>
        <taxon>Nematocera</taxon>
        <taxon>Chironomoidea</taxon>
        <taxon>Chironomidae</taxon>
        <taxon>Chironominae</taxon>
        <taxon>Chironomus</taxon>
    </lineage>
</organism>
<feature type="compositionally biased region" description="Low complexity" evidence="3">
    <location>
        <begin position="1239"/>
        <end position="1248"/>
    </location>
</feature>
<dbReference type="PANTHER" id="PTHR43903">
    <property type="entry name" value="NEUROLIGIN"/>
    <property type="match status" value="1"/>
</dbReference>
<dbReference type="InterPro" id="IPR051093">
    <property type="entry name" value="Neuroligin/BSAL"/>
</dbReference>
<dbReference type="Proteomes" id="UP001153620">
    <property type="component" value="Chromosome 2"/>
</dbReference>
<evidence type="ECO:0000256" key="1">
    <source>
        <dbReference type="ARBA" id="ARBA00005964"/>
    </source>
</evidence>
<feature type="region of interest" description="Disordered" evidence="3">
    <location>
        <begin position="90"/>
        <end position="109"/>
    </location>
</feature>
<feature type="region of interest" description="Disordered" evidence="3">
    <location>
        <begin position="1136"/>
        <end position="1203"/>
    </location>
</feature>